<gene>
    <name evidence="15" type="ORF">LV82_01063</name>
</gene>
<protein>
    <recommendedName>
        <fullName evidence="3">histidine kinase</fullName>
        <ecNumber evidence="3">2.7.13.3</ecNumber>
    </recommendedName>
</protein>
<accession>A0A2S5JK09</accession>
<name>A0A2S5JK09_9RHOB</name>
<dbReference type="RefSeq" id="WP_170063357.1">
    <property type="nucleotide sequence ID" value="NZ_PRDS01000002.1"/>
</dbReference>
<keyword evidence="6" id="KW-0812">Transmembrane</keyword>
<sequence>MRGDDLTNQPQSETDARMALLGHDLRAAVSDILGGLRLIETDRLEPDMRLQMGRVRSAADTLALLLEDALAALVDPNDAKSDHAEALRLNTLLRDIEMRWSGRAQEKGLRFVLERDPETPDLVALERIALERILSNLLSNAIKYTDEGAIRLRASVGQDGALVFSVTDDGPGFAKEALQRLFEFGGRPEGAARPGQGLGLHISHRMAQRLGGEITVVNLPDHGACVTLTLPRTAWGMAAAEDVPPLPDLSGLRVLVAEDSATNRLLIERMLAHLGAVSVGVRDGIDALERLERDDFDLALIDIEMPRLNGIEVMRAIRESRGARLPIVAITAYVLRANREAIYAAGADAILAKPLGGLDSFGQALARVVGRHSPPPRPSTTAGESVAFDRATFDRLIEIAGPDGRQELLDRLASDLRNTERDLVAALKADDRATIRSATHVLIALAGAVGARCLQHQAQDLNQAAHRGDGTIAEQTGKRLLADLDRLIHFIDDERAKGGMRT</sequence>
<evidence type="ECO:0000256" key="5">
    <source>
        <dbReference type="ARBA" id="ARBA00022553"/>
    </source>
</evidence>
<evidence type="ECO:0000256" key="2">
    <source>
        <dbReference type="ARBA" id="ARBA00004651"/>
    </source>
</evidence>
<dbReference type="EC" id="2.7.13.3" evidence="3"/>
<keyword evidence="15" id="KW-0418">Kinase</keyword>
<keyword evidence="5 12" id="KW-0597">Phosphoprotein</keyword>
<dbReference type="GO" id="GO:0004673">
    <property type="term" value="F:protein histidine kinase activity"/>
    <property type="evidence" value="ECO:0007669"/>
    <property type="project" value="UniProtKB-EC"/>
</dbReference>
<dbReference type="Gene3D" id="3.30.565.10">
    <property type="entry name" value="Histidine kinase-like ATPase, C-terminal domain"/>
    <property type="match status" value="1"/>
</dbReference>
<comment type="catalytic activity">
    <reaction evidence="1">
        <text>ATP + protein L-histidine = ADP + protein N-phospho-L-histidine.</text>
        <dbReference type="EC" id="2.7.13.3"/>
    </reaction>
</comment>
<dbReference type="PROSITE" id="PS50110">
    <property type="entry name" value="RESPONSE_REGULATORY"/>
    <property type="match status" value="1"/>
</dbReference>
<feature type="modified residue" description="4-aspartylphosphate" evidence="12">
    <location>
        <position position="302"/>
    </location>
</feature>
<evidence type="ECO:0000259" key="14">
    <source>
        <dbReference type="PROSITE" id="PS50110"/>
    </source>
</evidence>
<evidence type="ECO:0000256" key="1">
    <source>
        <dbReference type="ARBA" id="ARBA00000085"/>
    </source>
</evidence>
<keyword evidence="16" id="KW-1185">Reference proteome</keyword>
<proteinExistence type="predicted"/>
<dbReference type="InterPro" id="IPR036641">
    <property type="entry name" value="HPT_dom_sf"/>
</dbReference>
<evidence type="ECO:0000256" key="4">
    <source>
        <dbReference type="ARBA" id="ARBA00022475"/>
    </source>
</evidence>
<dbReference type="PANTHER" id="PTHR45339">
    <property type="entry name" value="HYBRID SIGNAL TRANSDUCTION HISTIDINE KINASE J"/>
    <property type="match status" value="1"/>
</dbReference>
<dbReference type="InterPro" id="IPR001789">
    <property type="entry name" value="Sig_transdc_resp-reg_receiver"/>
</dbReference>
<evidence type="ECO:0000256" key="12">
    <source>
        <dbReference type="PROSITE-ProRule" id="PRU00169"/>
    </source>
</evidence>
<dbReference type="CDD" id="cd17546">
    <property type="entry name" value="REC_hyHK_CKI1_RcsC-like"/>
    <property type="match status" value="1"/>
</dbReference>
<evidence type="ECO:0000256" key="3">
    <source>
        <dbReference type="ARBA" id="ARBA00012438"/>
    </source>
</evidence>
<keyword evidence="4" id="KW-1003">Cell membrane</keyword>
<dbReference type="InterPro" id="IPR004358">
    <property type="entry name" value="Sig_transdc_His_kin-like_C"/>
</dbReference>
<dbReference type="SMART" id="SM00387">
    <property type="entry name" value="HATPase_c"/>
    <property type="match status" value="1"/>
</dbReference>
<organism evidence="15 16">
    <name type="scientific">Albidovulum inexpectatum</name>
    <dbReference type="NCBI Taxonomy" id="196587"/>
    <lineage>
        <taxon>Bacteria</taxon>
        <taxon>Pseudomonadati</taxon>
        <taxon>Pseudomonadota</taxon>
        <taxon>Alphaproteobacteria</taxon>
        <taxon>Rhodobacterales</taxon>
        <taxon>Paracoccaceae</taxon>
        <taxon>Albidovulum</taxon>
    </lineage>
</organism>
<dbReference type="InterPro" id="IPR036890">
    <property type="entry name" value="HATPase_C_sf"/>
</dbReference>
<dbReference type="GO" id="GO:0000160">
    <property type="term" value="P:phosphorelay signal transduction system"/>
    <property type="evidence" value="ECO:0007669"/>
    <property type="project" value="UniProtKB-KW"/>
</dbReference>
<comment type="subcellular location">
    <subcellularLocation>
        <location evidence="2">Cell membrane</location>
        <topology evidence="2">Multi-pass membrane protein</topology>
    </subcellularLocation>
</comment>
<dbReference type="PROSITE" id="PS50109">
    <property type="entry name" value="HIS_KIN"/>
    <property type="match status" value="1"/>
</dbReference>
<dbReference type="InterPro" id="IPR005467">
    <property type="entry name" value="His_kinase_dom"/>
</dbReference>
<keyword evidence="11" id="KW-0472">Membrane</keyword>
<evidence type="ECO:0000259" key="13">
    <source>
        <dbReference type="PROSITE" id="PS50109"/>
    </source>
</evidence>
<evidence type="ECO:0000313" key="16">
    <source>
        <dbReference type="Proteomes" id="UP000239736"/>
    </source>
</evidence>
<dbReference type="SUPFAM" id="SSF52172">
    <property type="entry name" value="CheY-like"/>
    <property type="match status" value="1"/>
</dbReference>
<keyword evidence="8" id="KW-0067">ATP-binding</keyword>
<dbReference type="Pfam" id="PF02518">
    <property type="entry name" value="HATPase_c"/>
    <property type="match status" value="1"/>
</dbReference>
<keyword evidence="9" id="KW-1133">Transmembrane helix</keyword>
<dbReference type="AlphaFoldDB" id="A0A2S5JK09"/>
<dbReference type="InterPro" id="IPR011006">
    <property type="entry name" value="CheY-like_superfamily"/>
</dbReference>
<keyword evidence="10" id="KW-0902">Two-component regulatory system</keyword>
<feature type="domain" description="Response regulatory" evidence="14">
    <location>
        <begin position="253"/>
        <end position="368"/>
    </location>
</feature>
<feature type="domain" description="Histidine kinase" evidence="13">
    <location>
        <begin position="20"/>
        <end position="234"/>
    </location>
</feature>
<keyword evidence="15" id="KW-0808">Transferase</keyword>
<evidence type="ECO:0000256" key="7">
    <source>
        <dbReference type="ARBA" id="ARBA00022741"/>
    </source>
</evidence>
<dbReference type="PANTHER" id="PTHR45339:SF1">
    <property type="entry name" value="HYBRID SIGNAL TRANSDUCTION HISTIDINE KINASE J"/>
    <property type="match status" value="1"/>
</dbReference>
<evidence type="ECO:0000256" key="8">
    <source>
        <dbReference type="ARBA" id="ARBA00022840"/>
    </source>
</evidence>
<evidence type="ECO:0000256" key="10">
    <source>
        <dbReference type="ARBA" id="ARBA00023012"/>
    </source>
</evidence>
<dbReference type="Pfam" id="PF00072">
    <property type="entry name" value="Response_reg"/>
    <property type="match status" value="1"/>
</dbReference>
<dbReference type="SMART" id="SM00448">
    <property type="entry name" value="REC"/>
    <property type="match status" value="1"/>
</dbReference>
<evidence type="ECO:0000256" key="11">
    <source>
        <dbReference type="ARBA" id="ARBA00023136"/>
    </source>
</evidence>
<evidence type="ECO:0000256" key="9">
    <source>
        <dbReference type="ARBA" id="ARBA00022989"/>
    </source>
</evidence>
<dbReference type="Proteomes" id="UP000239736">
    <property type="component" value="Unassembled WGS sequence"/>
</dbReference>
<dbReference type="Gene3D" id="3.40.50.2300">
    <property type="match status" value="1"/>
</dbReference>
<dbReference type="SUPFAM" id="SSF47226">
    <property type="entry name" value="Histidine-containing phosphotransfer domain, HPT domain"/>
    <property type="match status" value="1"/>
</dbReference>
<comment type="caution">
    <text evidence="15">The sequence shown here is derived from an EMBL/GenBank/DDBJ whole genome shotgun (WGS) entry which is preliminary data.</text>
</comment>
<dbReference type="GO" id="GO:0005886">
    <property type="term" value="C:plasma membrane"/>
    <property type="evidence" value="ECO:0007669"/>
    <property type="project" value="UniProtKB-SubCell"/>
</dbReference>
<dbReference type="InterPro" id="IPR003594">
    <property type="entry name" value="HATPase_dom"/>
</dbReference>
<evidence type="ECO:0000313" key="15">
    <source>
        <dbReference type="EMBL" id="PPB81846.1"/>
    </source>
</evidence>
<dbReference type="GO" id="GO:0005524">
    <property type="term" value="F:ATP binding"/>
    <property type="evidence" value="ECO:0007669"/>
    <property type="project" value="UniProtKB-KW"/>
</dbReference>
<dbReference type="PRINTS" id="PR00344">
    <property type="entry name" value="BCTRLSENSOR"/>
</dbReference>
<dbReference type="EMBL" id="PRDS01000002">
    <property type="protein sequence ID" value="PPB81846.1"/>
    <property type="molecule type" value="Genomic_DNA"/>
</dbReference>
<keyword evidence="7" id="KW-0547">Nucleotide-binding</keyword>
<dbReference type="SUPFAM" id="SSF55874">
    <property type="entry name" value="ATPase domain of HSP90 chaperone/DNA topoisomerase II/histidine kinase"/>
    <property type="match status" value="1"/>
</dbReference>
<dbReference type="Gene3D" id="1.20.120.160">
    <property type="entry name" value="HPT domain"/>
    <property type="match status" value="1"/>
</dbReference>
<evidence type="ECO:0000256" key="6">
    <source>
        <dbReference type="ARBA" id="ARBA00022692"/>
    </source>
</evidence>
<reference evidence="15 16" key="1">
    <citation type="submission" date="2018-01" db="EMBL/GenBank/DDBJ databases">
        <title>Genomic Encyclopedia of Archaeal and Bacterial Type Strains, Phase II (KMG-II): from individual species to whole genera.</title>
        <authorList>
            <person name="Goeker M."/>
        </authorList>
    </citation>
    <scope>NUCLEOTIDE SEQUENCE [LARGE SCALE GENOMIC DNA]</scope>
    <source>
        <strain evidence="15 16">DSM 12048</strain>
    </source>
</reference>